<dbReference type="PANTHER" id="PTHR46797:SF1">
    <property type="entry name" value="METHYLPHOSPHONATE SYNTHASE"/>
    <property type="match status" value="1"/>
</dbReference>
<dbReference type="InterPro" id="IPR011051">
    <property type="entry name" value="RmlC_Cupin_sf"/>
</dbReference>
<dbReference type="SMART" id="SM00530">
    <property type="entry name" value="HTH_XRE"/>
    <property type="match status" value="1"/>
</dbReference>
<accession>A0A4R4YXG4</accession>
<dbReference type="InterPro" id="IPR050807">
    <property type="entry name" value="TransReg_Diox_bact_type"/>
</dbReference>
<sequence length="178" mass="19682">MIGPHLRELRQKRNLTLKQLAELTGLSTGLLSQVERSIHDPSLETLRRLAKTLEVPLFSLFAEDDVQQVAVVRRERRMKVGSPHGGIGYTRLSPGSGRLELLEGRLEPGAASSEEPWSHPSEECVLAQAGELLVEVGDSRIRLEPGDSCYFDSRVPHRFINPGTDTATFLVSVTPPSY</sequence>
<evidence type="ECO:0000313" key="3">
    <source>
        <dbReference type="EMBL" id="TDD50181.1"/>
    </source>
</evidence>
<dbReference type="SUPFAM" id="SSF47413">
    <property type="entry name" value="lambda repressor-like DNA-binding domains"/>
    <property type="match status" value="1"/>
</dbReference>
<dbReference type="InterPro" id="IPR013096">
    <property type="entry name" value="Cupin_2"/>
</dbReference>
<keyword evidence="1" id="KW-0238">DNA-binding</keyword>
<dbReference type="PANTHER" id="PTHR46797">
    <property type="entry name" value="HTH-TYPE TRANSCRIPTIONAL REGULATOR"/>
    <property type="match status" value="1"/>
</dbReference>
<dbReference type="CDD" id="cd02209">
    <property type="entry name" value="cupin_XRE_C"/>
    <property type="match status" value="1"/>
</dbReference>
<organism evidence="3 4">
    <name type="scientific">Saccharopolyspora elongata</name>
    <dbReference type="NCBI Taxonomy" id="2530387"/>
    <lineage>
        <taxon>Bacteria</taxon>
        <taxon>Bacillati</taxon>
        <taxon>Actinomycetota</taxon>
        <taxon>Actinomycetes</taxon>
        <taxon>Pseudonocardiales</taxon>
        <taxon>Pseudonocardiaceae</taxon>
        <taxon>Saccharopolyspora</taxon>
    </lineage>
</organism>
<dbReference type="PROSITE" id="PS50943">
    <property type="entry name" value="HTH_CROC1"/>
    <property type="match status" value="1"/>
</dbReference>
<dbReference type="RefSeq" id="WP_132486671.1">
    <property type="nucleotide sequence ID" value="NZ_SMKW01000022.1"/>
</dbReference>
<dbReference type="GO" id="GO:0003700">
    <property type="term" value="F:DNA-binding transcription factor activity"/>
    <property type="evidence" value="ECO:0007669"/>
    <property type="project" value="TreeGrafter"/>
</dbReference>
<dbReference type="Pfam" id="PF07883">
    <property type="entry name" value="Cupin_2"/>
    <property type="match status" value="1"/>
</dbReference>
<dbReference type="InterPro" id="IPR001387">
    <property type="entry name" value="Cro/C1-type_HTH"/>
</dbReference>
<evidence type="ECO:0000256" key="1">
    <source>
        <dbReference type="ARBA" id="ARBA00023125"/>
    </source>
</evidence>
<evidence type="ECO:0000259" key="2">
    <source>
        <dbReference type="PROSITE" id="PS50943"/>
    </source>
</evidence>
<dbReference type="GO" id="GO:0003677">
    <property type="term" value="F:DNA binding"/>
    <property type="evidence" value="ECO:0007669"/>
    <property type="project" value="UniProtKB-KW"/>
</dbReference>
<dbReference type="Pfam" id="PF01381">
    <property type="entry name" value="HTH_3"/>
    <property type="match status" value="1"/>
</dbReference>
<dbReference type="Proteomes" id="UP000294947">
    <property type="component" value="Unassembled WGS sequence"/>
</dbReference>
<dbReference type="SUPFAM" id="SSF51182">
    <property type="entry name" value="RmlC-like cupins"/>
    <property type="match status" value="1"/>
</dbReference>
<dbReference type="InterPro" id="IPR014710">
    <property type="entry name" value="RmlC-like_jellyroll"/>
</dbReference>
<dbReference type="Gene3D" id="2.60.120.10">
    <property type="entry name" value="Jelly Rolls"/>
    <property type="match status" value="1"/>
</dbReference>
<dbReference type="InterPro" id="IPR010982">
    <property type="entry name" value="Lambda_DNA-bd_dom_sf"/>
</dbReference>
<protein>
    <submittedName>
        <fullName evidence="3">XRE family transcriptional regulator</fullName>
    </submittedName>
</protein>
<proteinExistence type="predicted"/>
<name>A0A4R4YXG4_9PSEU</name>
<reference evidence="3 4" key="1">
    <citation type="submission" date="2019-03" db="EMBL/GenBank/DDBJ databases">
        <title>Draft genome sequences of novel Actinobacteria.</title>
        <authorList>
            <person name="Sahin N."/>
            <person name="Ay H."/>
            <person name="Saygin H."/>
        </authorList>
    </citation>
    <scope>NUCLEOTIDE SEQUENCE [LARGE SCALE GENOMIC DNA]</scope>
    <source>
        <strain evidence="3 4">7K502</strain>
    </source>
</reference>
<dbReference type="GO" id="GO:0005829">
    <property type="term" value="C:cytosol"/>
    <property type="evidence" value="ECO:0007669"/>
    <property type="project" value="TreeGrafter"/>
</dbReference>
<gene>
    <name evidence="3" type="ORF">E1288_18425</name>
</gene>
<feature type="domain" description="HTH cro/C1-type" evidence="2">
    <location>
        <begin position="6"/>
        <end position="61"/>
    </location>
</feature>
<dbReference type="CDD" id="cd00093">
    <property type="entry name" value="HTH_XRE"/>
    <property type="match status" value="1"/>
</dbReference>
<comment type="caution">
    <text evidence="3">The sequence shown here is derived from an EMBL/GenBank/DDBJ whole genome shotgun (WGS) entry which is preliminary data.</text>
</comment>
<keyword evidence="4" id="KW-1185">Reference proteome</keyword>
<evidence type="ECO:0000313" key="4">
    <source>
        <dbReference type="Proteomes" id="UP000294947"/>
    </source>
</evidence>
<dbReference type="EMBL" id="SMKW01000022">
    <property type="protein sequence ID" value="TDD50181.1"/>
    <property type="molecule type" value="Genomic_DNA"/>
</dbReference>
<dbReference type="AlphaFoldDB" id="A0A4R4YXG4"/>
<dbReference type="Gene3D" id="1.10.260.40">
    <property type="entry name" value="lambda repressor-like DNA-binding domains"/>
    <property type="match status" value="1"/>
</dbReference>
<dbReference type="OrthoDB" id="5114244at2"/>